<feature type="domain" description="Glutaredoxin" evidence="1">
    <location>
        <begin position="15"/>
        <end position="77"/>
    </location>
</feature>
<proteinExistence type="predicted"/>
<evidence type="ECO:0000259" key="1">
    <source>
        <dbReference type="Pfam" id="PF00462"/>
    </source>
</evidence>
<dbReference type="AlphaFoldDB" id="A0A398CWL8"/>
<name>A0A398CWL8_9BACT</name>
<keyword evidence="3" id="KW-1185">Reference proteome</keyword>
<accession>A0A398CWL8</accession>
<evidence type="ECO:0000313" key="3">
    <source>
        <dbReference type="Proteomes" id="UP000266328"/>
    </source>
</evidence>
<dbReference type="EMBL" id="QXIS01000034">
    <property type="protein sequence ID" value="RIE05649.1"/>
    <property type="molecule type" value="Genomic_DNA"/>
</dbReference>
<dbReference type="PROSITE" id="PS51354">
    <property type="entry name" value="GLUTAREDOXIN_2"/>
    <property type="match status" value="1"/>
</dbReference>
<protein>
    <submittedName>
        <fullName evidence="2">Glutaredoxin family protein</fullName>
    </submittedName>
</protein>
<dbReference type="Gene3D" id="3.40.30.10">
    <property type="entry name" value="Glutaredoxin"/>
    <property type="match status" value="1"/>
</dbReference>
<dbReference type="CDD" id="cd02976">
    <property type="entry name" value="NrdH"/>
    <property type="match status" value="1"/>
</dbReference>
<sequence length="94" mass="10652">MEPKHVEGMHNKHKVFLYALTTCGWCHKTKALLQELSVGYDYIDVDDQEGGNKELAKQEVLKWNPACSFPTIVLDGKDCVVGFQEDKIRELAAE</sequence>
<organism evidence="2 3">
    <name type="scientific">Candidatus Cryosericum terrychapinii</name>
    <dbReference type="NCBI Taxonomy" id="2290919"/>
    <lineage>
        <taxon>Bacteria</taxon>
        <taxon>Pseudomonadati</taxon>
        <taxon>Caldisericota/Cryosericota group</taxon>
        <taxon>Candidatus Cryosericota</taxon>
        <taxon>Candidatus Cryosericia</taxon>
        <taxon>Candidatus Cryosericales</taxon>
        <taxon>Candidatus Cryosericaceae</taxon>
        <taxon>Candidatus Cryosericum</taxon>
    </lineage>
</organism>
<evidence type="ECO:0000313" key="2">
    <source>
        <dbReference type="EMBL" id="RIE05649.1"/>
    </source>
</evidence>
<dbReference type="Pfam" id="PF00462">
    <property type="entry name" value="Glutaredoxin"/>
    <property type="match status" value="1"/>
</dbReference>
<dbReference type="InterPro" id="IPR002109">
    <property type="entry name" value="Glutaredoxin"/>
</dbReference>
<reference evidence="2 3" key="1">
    <citation type="submission" date="2018-09" db="EMBL/GenBank/DDBJ databases">
        <title>Discovery and Ecogenomic Context for Candidatus Cryosericales, a Global Caldiserica Order Active in Thawing Permafrost.</title>
        <authorList>
            <person name="Martinez M.A."/>
            <person name="Woodcroft B.J."/>
            <person name="Ignacio Espinoza J.C."/>
            <person name="Zayed A."/>
            <person name="Singleton C.M."/>
            <person name="Boyd J."/>
            <person name="Li Y.-F."/>
            <person name="Purvine S."/>
            <person name="Maughan H."/>
            <person name="Hodgkins S.B."/>
            <person name="Anderson D."/>
            <person name="Sederholm M."/>
            <person name="Temperton B."/>
            <person name="Saleska S.R."/>
            <person name="Tyson G.W."/>
            <person name="Rich V.I."/>
        </authorList>
    </citation>
    <scope>NUCLEOTIDE SEQUENCE [LARGE SCALE GENOMIC DNA]</scope>
    <source>
        <strain evidence="2 3">SMC7</strain>
    </source>
</reference>
<dbReference type="SUPFAM" id="SSF52833">
    <property type="entry name" value="Thioredoxin-like"/>
    <property type="match status" value="1"/>
</dbReference>
<comment type="caution">
    <text evidence="2">The sequence shown here is derived from an EMBL/GenBank/DDBJ whole genome shotgun (WGS) entry which is preliminary data.</text>
</comment>
<dbReference type="InterPro" id="IPR036249">
    <property type="entry name" value="Thioredoxin-like_sf"/>
</dbReference>
<dbReference type="Proteomes" id="UP000266328">
    <property type="component" value="Unassembled WGS sequence"/>
</dbReference>
<dbReference type="OrthoDB" id="9795531at2"/>
<gene>
    <name evidence="2" type="ORF">SMC7_06750</name>
</gene>